<evidence type="ECO:0000259" key="3">
    <source>
        <dbReference type="PROSITE" id="PS51186"/>
    </source>
</evidence>
<sequence>MVQIWQLGPDRAAEWRDIRLAALRLAPEAFDAELSDWQDRPLIDFADRLAELPTFAAGDTRGTPLAVASWGAGLDDRDPDRGWLFAVFCLPQARGRGYARAAIKAVMGDALQQGATSMGLNVVASNLSAQRLYHRLGFRPTNRQGVTNARGAPEIEMILSPLSAPLW</sequence>
<dbReference type="GO" id="GO:0016747">
    <property type="term" value="F:acyltransferase activity, transferring groups other than amino-acyl groups"/>
    <property type="evidence" value="ECO:0007669"/>
    <property type="project" value="InterPro"/>
</dbReference>
<keyword evidence="2" id="KW-0012">Acyltransferase</keyword>
<feature type="domain" description="N-acetyltransferase" evidence="3">
    <location>
        <begin position="2"/>
        <end position="162"/>
    </location>
</feature>
<dbReference type="Proteomes" id="UP000608594">
    <property type="component" value="Unassembled WGS sequence"/>
</dbReference>
<gene>
    <name evidence="4" type="ORF">H4P12_00415</name>
</gene>
<dbReference type="InterPro" id="IPR016181">
    <property type="entry name" value="Acyl_CoA_acyltransferase"/>
</dbReference>
<keyword evidence="1" id="KW-0808">Transferase</keyword>
<dbReference type="PANTHER" id="PTHR43420">
    <property type="entry name" value="ACETYLTRANSFERASE"/>
    <property type="match status" value="1"/>
</dbReference>
<protein>
    <submittedName>
        <fullName evidence="4">GNAT family N-acetyltransferase</fullName>
    </submittedName>
</protein>
<reference evidence="4" key="1">
    <citation type="submission" date="2020-08" db="EMBL/GenBank/DDBJ databases">
        <title>Paracoccus amoyensis sp. nov., isolated from the surface seawater at coast of Xiamen, Fujian.</title>
        <authorList>
            <person name="Lyu L."/>
        </authorList>
    </citation>
    <scope>NUCLEOTIDE SEQUENCE</scope>
    <source>
        <strain evidence="4">11-3</strain>
    </source>
</reference>
<keyword evidence="5" id="KW-1185">Reference proteome</keyword>
<accession>A0A926GB86</accession>
<dbReference type="AlphaFoldDB" id="A0A926GB86"/>
<proteinExistence type="predicted"/>
<dbReference type="EMBL" id="JACOQL010000001">
    <property type="protein sequence ID" value="MBC9245206.1"/>
    <property type="molecule type" value="Genomic_DNA"/>
</dbReference>
<organism evidence="4 5">
    <name type="scientific">Paracoccus amoyensis</name>
    <dbReference type="NCBI Taxonomy" id="2760093"/>
    <lineage>
        <taxon>Bacteria</taxon>
        <taxon>Pseudomonadati</taxon>
        <taxon>Pseudomonadota</taxon>
        <taxon>Alphaproteobacteria</taxon>
        <taxon>Rhodobacterales</taxon>
        <taxon>Paracoccaceae</taxon>
        <taxon>Paracoccus</taxon>
    </lineage>
</organism>
<dbReference type="Pfam" id="PF00583">
    <property type="entry name" value="Acetyltransf_1"/>
    <property type="match status" value="1"/>
</dbReference>
<comment type="caution">
    <text evidence="4">The sequence shown here is derived from an EMBL/GenBank/DDBJ whole genome shotgun (WGS) entry which is preliminary data.</text>
</comment>
<evidence type="ECO:0000313" key="4">
    <source>
        <dbReference type="EMBL" id="MBC9245206.1"/>
    </source>
</evidence>
<evidence type="ECO:0000256" key="2">
    <source>
        <dbReference type="ARBA" id="ARBA00023315"/>
    </source>
</evidence>
<dbReference type="Gene3D" id="3.40.630.30">
    <property type="match status" value="1"/>
</dbReference>
<evidence type="ECO:0000313" key="5">
    <source>
        <dbReference type="Proteomes" id="UP000608594"/>
    </source>
</evidence>
<dbReference type="RefSeq" id="WP_187791632.1">
    <property type="nucleotide sequence ID" value="NZ_JACOQL010000001.1"/>
</dbReference>
<dbReference type="SUPFAM" id="SSF55729">
    <property type="entry name" value="Acyl-CoA N-acyltransferases (Nat)"/>
    <property type="match status" value="1"/>
</dbReference>
<name>A0A926GB86_9RHOB</name>
<evidence type="ECO:0000256" key="1">
    <source>
        <dbReference type="ARBA" id="ARBA00022679"/>
    </source>
</evidence>
<dbReference type="InterPro" id="IPR000182">
    <property type="entry name" value="GNAT_dom"/>
</dbReference>
<dbReference type="InterPro" id="IPR050680">
    <property type="entry name" value="YpeA/RimI_acetyltransf"/>
</dbReference>
<dbReference type="PROSITE" id="PS51186">
    <property type="entry name" value="GNAT"/>
    <property type="match status" value="1"/>
</dbReference>
<dbReference type="CDD" id="cd04301">
    <property type="entry name" value="NAT_SF"/>
    <property type="match status" value="1"/>
</dbReference>